<dbReference type="InterPro" id="IPR013087">
    <property type="entry name" value="Znf_C2H2_type"/>
</dbReference>
<keyword evidence="1" id="KW-0863">Zinc-finger</keyword>
<proteinExistence type="predicted"/>
<dbReference type="GO" id="GO:0008270">
    <property type="term" value="F:zinc ion binding"/>
    <property type="evidence" value="ECO:0007669"/>
    <property type="project" value="UniProtKB-KW"/>
</dbReference>
<dbReference type="Pfam" id="PF20231">
    <property type="entry name" value="DUF6589"/>
    <property type="match status" value="1"/>
</dbReference>
<gene>
    <name evidence="3" type="ORF">FSP39_011873</name>
</gene>
<dbReference type="PROSITE" id="PS00028">
    <property type="entry name" value="ZINC_FINGER_C2H2_1"/>
    <property type="match status" value="1"/>
</dbReference>
<dbReference type="InterPro" id="IPR046496">
    <property type="entry name" value="DUF6589"/>
</dbReference>
<organism evidence="3 4">
    <name type="scientific">Pinctada imbricata</name>
    <name type="common">Atlantic pearl-oyster</name>
    <name type="synonym">Pinctada martensii</name>
    <dbReference type="NCBI Taxonomy" id="66713"/>
    <lineage>
        <taxon>Eukaryota</taxon>
        <taxon>Metazoa</taxon>
        <taxon>Spiralia</taxon>
        <taxon>Lophotrochozoa</taxon>
        <taxon>Mollusca</taxon>
        <taxon>Bivalvia</taxon>
        <taxon>Autobranchia</taxon>
        <taxon>Pteriomorphia</taxon>
        <taxon>Pterioida</taxon>
        <taxon>Pterioidea</taxon>
        <taxon>Pteriidae</taxon>
        <taxon>Pinctada</taxon>
    </lineage>
</organism>
<dbReference type="PROSITE" id="PS50157">
    <property type="entry name" value="ZINC_FINGER_C2H2_2"/>
    <property type="match status" value="1"/>
</dbReference>
<feature type="domain" description="C2H2-type" evidence="2">
    <location>
        <begin position="542"/>
        <end position="576"/>
    </location>
</feature>
<name>A0AA88XE81_PINIB</name>
<reference evidence="3" key="1">
    <citation type="submission" date="2019-08" db="EMBL/GenBank/DDBJ databases">
        <title>The improved chromosome-level genome for the pearl oyster Pinctada fucata martensii using PacBio sequencing and Hi-C.</title>
        <authorList>
            <person name="Zheng Z."/>
        </authorList>
    </citation>
    <scope>NUCLEOTIDE SEQUENCE</scope>
    <source>
        <strain evidence="3">ZZ-2019</strain>
        <tissue evidence="3">Adductor muscle</tissue>
    </source>
</reference>
<dbReference type="AlphaFoldDB" id="A0AA88XE81"/>
<evidence type="ECO:0000259" key="2">
    <source>
        <dbReference type="PROSITE" id="PS50157"/>
    </source>
</evidence>
<keyword evidence="1" id="KW-0862">Zinc</keyword>
<keyword evidence="4" id="KW-1185">Reference proteome</keyword>
<evidence type="ECO:0000256" key="1">
    <source>
        <dbReference type="PROSITE-ProRule" id="PRU00042"/>
    </source>
</evidence>
<evidence type="ECO:0000313" key="3">
    <source>
        <dbReference type="EMBL" id="KAK3083023.1"/>
    </source>
</evidence>
<keyword evidence="1" id="KW-0479">Metal-binding</keyword>
<evidence type="ECO:0000313" key="4">
    <source>
        <dbReference type="Proteomes" id="UP001186944"/>
    </source>
</evidence>
<dbReference type="EMBL" id="VSWD01000014">
    <property type="protein sequence ID" value="KAK3083023.1"/>
    <property type="molecule type" value="Genomic_DNA"/>
</dbReference>
<dbReference type="Proteomes" id="UP001186944">
    <property type="component" value="Unassembled WGS sequence"/>
</dbReference>
<comment type="caution">
    <text evidence="3">The sequence shown here is derived from an EMBL/GenBank/DDBJ whole genome shotgun (WGS) entry which is preliminary data.</text>
</comment>
<protein>
    <recommendedName>
        <fullName evidence="2">C2H2-type domain-containing protein</fullName>
    </recommendedName>
</protein>
<sequence>MAAPITSARTPKRIYSLSNSCCLCSFSFVIKEIGNNGEVCVKKLFKLKLRLTDERKKIVQEVVDIPPSGEGVCVKCFAKCEKVIKYRKEIDDIIRSFGENRRRFLAKSPGSSVMKRGLRSPQSYPAEVVTRVCKIIDEECSEISKRGSGTCLQGKCFKDFTEFSWDSLNKDLIKRCPHTVQILSSIVNIPSMEIQEKPFFHLMVSSAISLHGRNHEMSAIQYVTAFISARGGYTQRSMEVLCKFGLCVHPYTVRNKLKGWEDKLDEELKELKQKILLNELTFLFATSIIRNIPQIAQHLQNVYPQHIQHKHSHYAAMKTKQYPLGLFDTNENKTDEMIRLLKDLTDRYVPLDNDNVADAVFFGGDRLTDERDQCAQVATKDSSTSKGRLEGFISKSEDFHRLMNLMEAIFKLTYSTESAADPCTVHYYRNILGYRNVKGPVKNACRAYKLLYYTIGDAICVAMFRNELGTCSMDVEDELTLPDLSRMSVEQKKEWLNGVCEKLVKKWFFEESDDVFQEIREVLENAHPEENYWTSTLESGRFRCHQCSKEYKRVSSLKAHESEKHKIPLKHSTKKKRETKDEVHCYIMMLFKLVMLHRNFDSAFDMGDGSRCVRSAKYELPIYHKTHKIKYTISSIHTIAMSSGLLNPDQEERFIGNRFVKLQGGVNSNIALDEYKEMINRDTKASCTGHKTKESILRHSKEYPLLVQLTNQLEAASSMGTRKGFHHLPSYCSDVQKVAKDLLEHDIFRQNEYRKLNKKTSWSRQKSILKLYKGPFGHAS</sequence>
<accession>A0AA88XE81</accession>